<proteinExistence type="predicted"/>
<accession>A0A6C0J3L3</accession>
<evidence type="ECO:0000313" key="2">
    <source>
        <dbReference type="EMBL" id="QHT99216.1"/>
    </source>
</evidence>
<keyword evidence="1" id="KW-0175">Coiled coil</keyword>
<sequence length="312" mass="38010">MFLYVIKLESDKYLLHCSNIYKNEKAKIILECELQYNYLKKYKPIDILESTTIHQNSEIDFYVKKFMHYYGIDNVRGGCYIEENMNNNTKNQIIKEFEITLEEYEIQNNEIHNILMEYKDIDNWSLNGIQEEVSKIKTIKQKYNYEKSMLHKLKYGNTNIEINRTFLPDLQWINIQISKIASNIEIDDKIKKTYMEIVNKMKVLYKIFINYTDIDDTYNPKIHLYQPSTILDNVFYHNKNINNWENEYSKIAKLMNYYEYIYYCVINRIDEYTFDVKTYPSNIENICKYRERYLQKYINKFIHDHDGINLDI</sequence>
<dbReference type="AlphaFoldDB" id="A0A6C0J3L3"/>
<dbReference type="EMBL" id="MN740306">
    <property type="protein sequence ID" value="QHT99216.1"/>
    <property type="molecule type" value="Genomic_DNA"/>
</dbReference>
<evidence type="ECO:0000256" key="1">
    <source>
        <dbReference type="SAM" id="Coils"/>
    </source>
</evidence>
<name>A0A6C0J3L3_9ZZZZ</name>
<reference evidence="2" key="1">
    <citation type="journal article" date="2020" name="Nature">
        <title>Giant virus diversity and host interactions through global metagenomics.</title>
        <authorList>
            <person name="Schulz F."/>
            <person name="Roux S."/>
            <person name="Paez-Espino D."/>
            <person name="Jungbluth S."/>
            <person name="Walsh D.A."/>
            <person name="Denef V.J."/>
            <person name="McMahon K.D."/>
            <person name="Konstantinidis K.T."/>
            <person name="Eloe-Fadrosh E.A."/>
            <person name="Kyrpides N.C."/>
            <person name="Woyke T."/>
        </authorList>
    </citation>
    <scope>NUCLEOTIDE SEQUENCE</scope>
    <source>
        <strain evidence="2">GVMAG-M-3300025699-48</strain>
    </source>
</reference>
<protein>
    <submittedName>
        <fullName evidence="2">Uncharacterized protein</fullName>
    </submittedName>
</protein>
<feature type="coiled-coil region" evidence="1">
    <location>
        <begin position="87"/>
        <end position="114"/>
    </location>
</feature>
<organism evidence="2">
    <name type="scientific">viral metagenome</name>
    <dbReference type="NCBI Taxonomy" id="1070528"/>
    <lineage>
        <taxon>unclassified sequences</taxon>
        <taxon>metagenomes</taxon>
        <taxon>organismal metagenomes</taxon>
    </lineage>
</organism>